<dbReference type="Pfam" id="PF12320">
    <property type="entry name" value="SbcD_C"/>
    <property type="match status" value="1"/>
</dbReference>
<keyword evidence="4 7" id="KW-0540">Nuclease</keyword>
<dbReference type="InterPro" id="IPR041796">
    <property type="entry name" value="Mre11_N"/>
</dbReference>
<dbReference type="GO" id="GO:0004519">
    <property type="term" value="F:endonuclease activity"/>
    <property type="evidence" value="ECO:0007669"/>
    <property type="project" value="UniProtKB-KW"/>
</dbReference>
<evidence type="ECO:0000259" key="9">
    <source>
        <dbReference type="Pfam" id="PF12320"/>
    </source>
</evidence>
<dbReference type="OrthoDB" id="9773856at2"/>
<gene>
    <name evidence="7" type="primary">sbcD</name>
    <name evidence="10" type="ORF">Q428_06310</name>
</gene>
<evidence type="ECO:0000256" key="5">
    <source>
        <dbReference type="ARBA" id="ARBA00022801"/>
    </source>
</evidence>
<comment type="function">
    <text evidence="7">SbcCD cleaves DNA hairpin structures. These structures can inhibit DNA replication and are intermediates in certain DNA recombination reactions. The complex acts as a 3'-&gt;5' double strand exonuclease that can open hairpins. It also has a 5' single-strand endonuclease activity.</text>
</comment>
<protein>
    <recommendedName>
        <fullName evidence="3 7">Nuclease SbcCD subunit D</fullName>
    </recommendedName>
</protein>
<dbReference type="PANTHER" id="PTHR30337:SF0">
    <property type="entry name" value="NUCLEASE SBCCD SUBUNIT D"/>
    <property type="match status" value="1"/>
</dbReference>
<dbReference type="AlphaFoldDB" id="A0A017RVN2"/>
<reference evidence="10 11" key="1">
    <citation type="journal article" date="2014" name="Genome Announc.">
        <title>Draft Genome Sequence of Fervidicella metallireducens Strain AeBT, an Iron-Reducing Thermoanaerobe from the Great Artesian Basin.</title>
        <authorList>
            <person name="Patel B.K."/>
        </authorList>
    </citation>
    <scope>NUCLEOTIDE SEQUENCE [LARGE SCALE GENOMIC DNA]</scope>
    <source>
        <strain evidence="10 11">AeB</strain>
    </source>
</reference>
<keyword evidence="5 7" id="KW-0378">Hydrolase</keyword>
<dbReference type="GO" id="GO:0006260">
    <property type="term" value="P:DNA replication"/>
    <property type="evidence" value="ECO:0007669"/>
    <property type="project" value="UniProtKB-KW"/>
</dbReference>
<evidence type="ECO:0000313" key="10">
    <source>
        <dbReference type="EMBL" id="EYE88742.1"/>
    </source>
</evidence>
<dbReference type="InterPro" id="IPR004843">
    <property type="entry name" value="Calcineurin-like_PHP"/>
</dbReference>
<comment type="subunit">
    <text evidence="2 7">Heterodimer of SbcC and SbcD.</text>
</comment>
<evidence type="ECO:0000256" key="2">
    <source>
        <dbReference type="ARBA" id="ARBA00011322"/>
    </source>
</evidence>
<evidence type="ECO:0000256" key="3">
    <source>
        <dbReference type="ARBA" id="ARBA00013365"/>
    </source>
</evidence>
<organism evidence="10 11">
    <name type="scientific">Fervidicella metallireducens AeB</name>
    <dbReference type="NCBI Taxonomy" id="1403537"/>
    <lineage>
        <taxon>Bacteria</taxon>
        <taxon>Bacillati</taxon>
        <taxon>Bacillota</taxon>
        <taxon>Clostridia</taxon>
        <taxon>Eubacteriales</taxon>
        <taxon>Clostridiaceae</taxon>
        <taxon>Fervidicella</taxon>
    </lineage>
</organism>
<keyword evidence="7" id="KW-0233">DNA recombination</keyword>
<evidence type="ECO:0000256" key="6">
    <source>
        <dbReference type="ARBA" id="ARBA00022839"/>
    </source>
</evidence>
<dbReference type="InterPro" id="IPR004593">
    <property type="entry name" value="SbcD"/>
</dbReference>
<dbReference type="Pfam" id="PF00149">
    <property type="entry name" value="Metallophos"/>
    <property type="match status" value="1"/>
</dbReference>
<dbReference type="Proteomes" id="UP000019681">
    <property type="component" value="Unassembled WGS sequence"/>
</dbReference>
<keyword evidence="7" id="KW-0235">DNA replication</keyword>
<sequence>MRILHTSDWHLGKNLEGFSRLEEQEEFLEDFIKIAEKEEVDLVIIAGDIYDNGNPPAKAEKLFYSTLKKLSNNGQRVILVIAGNHDNPEGLSAASPLAYEHGVIILGTPKNTAEAGKYRGFEIIDSGEGFIELDIKGERTIIITLPYPSEKRLNEIFTQELDEEIRQKSYSERIGEIFKNLSLKYRQDTINLAVSHIFILGGETSDSERPIQLGGSLAVEEYHLPQNAQYIALGHLHKQQKVSSRVKAYYSGSPLQYSKSEINYSKGAYIVDVKPGSEAQVREIYFKNYKPIEVFRCESIEDAIDKCKENSGRNLWAYFEIKTDRVLLQSEIKLMKELIPDIIEIRPIISGKDEKDEIYNDLKEKSMEELFKEFYVSSRGLEPTEELMELFLKIVEEEGEDFETCEA</sequence>
<dbReference type="InterPro" id="IPR026843">
    <property type="entry name" value="SbcD_C"/>
</dbReference>
<comment type="caution">
    <text evidence="10">The sequence shown here is derived from an EMBL/GenBank/DDBJ whole genome shotgun (WGS) entry which is preliminary data.</text>
</comment>
<evidence type="ECO:0000256" key="4">
    <source>
        <dbReference type="ARBA" id="ARBA00022722"/>
    </source>
</evidence>
<dbReference type="Gene3D" id="3.60.21.10">
    <property type="match status" value="1"/>
</dbReference>
<dbReference type="NCBIfam" id="TIGR00619">
    <property type="entry name" value="sbcd"/>
    <property type="match status" value="1"/>
</dbReference>
<name>A0A017RVN2_9CLOT</name>
<dbReference type="STRING" id="1403537.Q428_06310"/>
<feature type="domain" description="Nuclease SbcCD subunit D C-terminal" evidence="9">
    <location>
        <begin position="289"/>
        <end position="375"/>
    </location>
</feature>
<evidence type="ECO:0000256" key="7">
    <source>
        <dbReference type="RuleBase" id="RU363069"/>
    </source>
</evidence>
<keyword evidence="11" id="KW-1185">Reference proteome</keyword>
<dbReference type="GO" id="GO:0008408">
    <property type="term" value="F:3'-5' exonuclease activity"/>
    <property type="evidence" value="ECO:0007669"/>
    <property type="project" value="InterPro"/>
</dbReference>
<keyword evidence="6 7" id="KW-0269">Exonuclease</keyword>
<keyword evidence="7" id="KW-0255">Endonuclease</keyword>
<dbReference type="SUPFAM" id="SSF56300">
    <property type="entry name" value="Metallo-dependent phosphatases"/>
    <property type="match status" value="1"/>
</dbReference>
<dbReference type="InterPro" id="IPR050535">
    <property type="entry name" value="DNA_Repair-Maintenance_Comp"/>
</dbReference>
<dbReference type="InterPro" id="IPR029052">
    <property type="entry name" value="Metallo-depent_PP-like"/>
</dbReference>
<dbReference type="PANTHER" id="PTHR30337">
    <property type="entry name" value="COMPONENT OF ATP-DEPENDENT DSDNA EXONUCLEASE"/>
    <property type="match status" value="1"/>
</dbReference>
<evidence type="ECO:0000259" key="8">
    <source>
        <dbReference type="Pfam" id="PF00149"/>
    </source>
</evidence>
<feature type="domain" description="Calcineurin-like phosphoesterase" evidence="8">
    <location>
        <begin position="1"/>
        <end position="238"/>
    </location>
</feature>
<evidence type="ECO:0000256" key="1">
    <source>
        <dbReference type="ARBA" id="ARBA00010555"/>
    </source>
</evidence>
<dbReference type="GO" id="GO:0006310">
    <property type="term" value="P:DNA recombination"/>
    <property type="evidence" value="ECO:0007669"/>
    <property type="project" value="UniProtKB-KW"/>
</dbReference>
<dbReference type="RefSeq" id="WP_035379148.1">
    <property type="nucleotide sequence ID" value="NZ_AZQP01000014.1"/>
</dbReference>
<evidence type="ECO:0000313" key="11">
    <source>
        <dbReference type="Proteomes" id="UP000019681"/>
    </source>
</evidence>
<proteinExistence type="inferred from homology"/>
<comment type="similarity">
    <text evidence="1 7">Belongs to the SbcD family.</text>
</comment>
<accession>A0A017RVN2</accession>
<dbReference type="EMBL" id="AZQP01000014">
    <property type="protein sequence ID" value="EYE88742.1"/>
    <property type="molecule type" value="Genomic_DNA"/>
</dbReference>
<dbReference type="CDD" id="cd00840">
    <property type="entry name" value="MPP_Mre11_N"/>
    <property type="match status" value="1"/>
</dbReference>